<dbReference type="Pfam" id="PF00672">
    <property type="entry name" value="HAMP"/>
    <property type="match status" value="1"/>
</dbReference>
<keyword evidence="2" id="KW-0488">Methylation</keyword>
<sequence length="534" mass="57100">MIFLAMIRRFTIRLRMLGAIGMVIALLILLSGAGLLGNQRMYTMHTQLIEEGVAGMRTLVALQDRLATLRTLDGSGAWREHLDEATRLATALEGIGTTGAAAPELLAALETYRERRTGGGDSGAALDGVQQRLRSIDTLIQGYIDANVAGQASLFRQILVTFFGEILLVLLIVVPLTLLNMWAICVPVRRARHTAEAIAGGDLTQPIDASGSDELTKLQETQTQMQRQLASIVAQIRDASENIAGASQGIADGNQHLAARTEQTANDLQGTVASLSQFSTTVQQTAQAAERGDLLSQDANAAAERGGGVIEQVVERMKLIESSSHRIGEIVGLIDEIAFQTNILAINASVEAARAGEQGRGFSVVAIEVQRLAKRSADAASEIKALTGESVKAVDAGASQVQEAGAVMREIVDSTQRVGEVISEISHATSEQSIGIQQVTQAMERVDHVTQQNASLVNQSAMAAASLREQAALLEQMVSRFRLDERGAPELKEVEGHVLSRSSASAHADVDAPPSPLRAFGAMLRRPLLWFRAR</sequence>
<dbReference type="CDD" id="cd11386">
    <property type="entry name" value="MCP_signal"/>
    <property type="match status" value="1"/>
</dbReference>
<keyword evidence="6" id="KW-0472">Membrane</keyword>
<dbReference type="PROSITE" id="PS50111">
    <property type="entry name" value="CHEMOTAXIS_TRANSDUC_2"/>
    <property type="match status" value="1"/>
</dbReference>
<feature type="domain" description="HAMP" evidence="8">
    <location>
        <begin position="182"/>
        <end position="234"/>
    </location>
</feature>
<evidence type="ECO:0000313" key="10">
    <source>
        <dbReference type="Proteomes" id="UP000077875"/>
    </source>
</evidence>
<dbReference type="RefSeq" id="WP_064121239.1">
    <property type="nucleotide sequence ID" value="NZ_CP015243.1"/>
</dbReference>
<dbReference type="Pfam" id="PF00015">
    <property type="entry name" value="MCPsignal"/>
    <property type="match status" value="1"/>
</dbReference>
<evidence type="ECO:0000256" key="4">
    <source>
        <dbReference type="ARBA" id="ARBA00029447"/>
    </source>
</evidence>
<dbReference type="InterPro" id="IPR004090">
    <property type="entry name" value="Chemotax_Me-accpt_rcpt"/>
</dbReference>
<dbReference type="Gene3D" id="1.10.287.950">
    <property type="entry name" value="Methyl-accepting chemotaxis protein"/>
    <property type="match status" value="1"/>
</dbReference>
<dbReference type="InterPro" id="IPR051310">
    <property type="entry name" value="MCP_chemotaxis"/>
</dbReference>
<keyword evidence="10" id="KW-1185">Reference proteome</keyword>
<dbReference type="STRING" id="376489.A5892_01205"/>
<comment type="similarity">
    <text evidence="4">Belongs to the methyl-accepting chemotaxis (MCP) protein family.</text>
</comment>
<dbReference type="InterPro" id="IPR003660">
    <property type="entry name" value="HAMP_dom"/>
</dbReference>
<dbReference type="PROSITE" id="PS50885">
    <property type="entry name" value="HAMP"/>
    <property type="match status" value="1"/>
</dbReference>
<dbReference type="FunFam" id="1.10.287.950:FF:000001">
    <property type="entry name" value="Methyl-accepting chemotaxis sensory transducer"/>
    <property type="match status" value="1"/>
</dbReference>
<feature type="domain" description="Methyl-accepting transducer" evidence="7">
    <location>
        <begin position="239"/>
        <end position="468"/>
    </location>
</feature>
<dbReference type="PANTHER" id="PTHR43531">
    <property type="entry name" value="PROTEIN ICFG"/>
    <property type="match status" value="1"/>
</dbReference>
<name>A0A172YAK2_9GAMM</name>
<evidence type="ECO:0000256" key="3">
    <source>
        <dbReference type="ARBA" id="ARBA00023224"/>
    </source>
</evidence>
<dbReference type="CDD" id="cd06225">
    <property type="entry name" value="HAMP"/>
    <property type="match status" value="1"/>
</dbReference>
<proteinExistence type="inferred from homology"/>
<keyword evidence="6" id="KW-1133">Transmembrane helix</keyword>
<reference evidence="9 10" key="1">
    <citation type="submission" date="2016-04" db="EMBL/GenBank/DDBJ databases">
        <title>Complete Genome Sequence of Halotalea alkalilenta IHB B 13600.</title>
        <authorList>
            <person name="Swarnkar M.K."/>
            <person name="Sharma A."/>
            <person name="Kaushal K."/>
            <person name="Soni R."/>
            <person name="Rana S."/>
            <person name="Singh A.K."/>
            <person name="Gulati A."/>
        </authorList>
    </citation>
    <scope>NUCLEOTIDE SEQUENCE [LARGE SCALE GENOMIC DNA]</scope>
    <source>
        <strain evidence="9 10">IHB B 13600</strain>
    </source>
</reference>
<dbReference type="EMBL" id="CP015243">
    <property type="protein sequence ID" value="ANF56250.1"/>
    <property type="molecule type" value="Genomic_DNA"/>
</dbReference>
<accession>A0A172YAK2</accession>
<evidence type="ECO:0000313" key="9">
    <source>
        <dbReference type="EMBL" id="ANF56250.1"/>
    </source>
</evidence>
<keyword evidence="3 5" id="KW-0807">Transducer</keyword>
<dbReference type="GO" id="GO:0006935">
    <property type="term" value="P:chemotaxis"/>
    <property type="evidence" value="ECO:0007669"/>
    <property type="project" value="InterPro"/>
</dbReference>
<dbReference type="SMART" id="SM00283">
    <property type="entry name" value="MA"/>
    <property type="match status" value="1"/>
</dbReference>
<dbReference type="GO" id="GO:0004888">
    <property type="term" value="F:transmembrane signaling receptor activity"/>
    <property type="evidence" value="ECO:0007669"/>
    <property type="project" value="InterPro"/>
</dbReference>
<dbReference type="GO" id="GO:0007165">
    <property type="term" value="P:signal transduction"/>
    <property type="evidence" value="ECO:0007669"/>
    <property type="project" value="UniProtKB-KW"/>
</dbReference>
<evidence type="ECO:0000256" key="2">
    <source>
        <dbReference type="ARBA" id="ARBA00022481"/>
    </source>
</evidence>
<evidence type="ECO:0000256" key="5">
    <source>
        <dbReference type="PROSITE-ProRule" id="PRU00284"/>
    </source>
</evidence>
<dbReference type="GO" id="GO:0005886">
    <property type="term" value="C:plasma membrane"/>
    <property type="evidence" value="ECO:0007669"/>
    <property type="project" value="TreeGrafter"/>
</dbReference>
<dbReference type="AlphaFoldDB" id="A0A172YAK2"/>
<gene>
    <name evidence="9" type="ORF">A5892_01205</name>
</gene>
<evidence type="ECO:0008006" key="11">
    <source>
        <dbReference type="Google" id="ProtNLM"/>
    </source>
</evidence>
<protein>
    <recommendedName>
        <fullName evidence="11">Chemotaxis protein</fullName>
    </recommendedName>
</protein>
<keyword evidence="6" id="KW-0812">Transmembrane</keyword>
<evidence type="ECO:0000259" key="8">
    <source>
        <dbReference type="PROSITE" id="PS50885"/>
    </source>
</evidence>
<feature type="transmembrane region" description="Helical" evidence="6">
    <location>
        <begin position="158"/>
        <end position="183"/>
    </location>
</feature>
<dbReference type="KEGG" id="haa:A5892_01205"/>
<evidence type="ECO:0000256" key="1">
    <source>
        <dbReference type="ARBA" id="ARBA00004370"/>
    </source>
</evidence>
<dbReference type="InterPro" id="IPR004089">
    <property type="entry name" value="MCPsignal_dom"/>
</dbReference>
<comment type="subcellular location">
    <subcellularLocation>
        <location evidence="1">Membrane</location>
    </subcellularLocation>
</comment>
<dbReference type="Proteomes" id="UP000077875">
    <property type="component" value="Chromosome"/>
</dbReference>
<evidence type="ECO:0000259" key="7">
    <source>
        <dbReference type="PROSITE" id="PS50111"/>
    </source>
</evidence>
<dbReference type="SMART" id="SM00304">
    <property type="entry name" value="HAMP"/>
    <property type="match status" value="1"/>
</dbReference>
<dbReference type="PANTHER" id="PTHR43531:SF14">
    <property type="entry name" value="METHYL-ACCEPTING CHEMOTAXIS PROTEIN I-RELATED"/>
    <property type="match status" value="1"/>
</dbReference>
<organism evidence="9 10">
    <name type="scientific">Halotalea alkalilenta</name>
    <dbReference type="NCBI Taxonomy" id="376489"/>
    <lineage>
        <taxon>Bacteria</taxon>
        <taxon>Pseudomonadati</taxon>
        <taxon>Pseudomonadota</taxon>
        <taxon>Gammaproteobacteria</taxon>
        <taxon>Oceanospirillales</taxon>
        <taxon>Halomonadaceae</taxon>
        <taxon>Halotalea</taxon>
    </lineage>
</organism>
<evidence type="ECO:0000256" key="6">
    <source>
        <dbReference type="SAM" id="Phobius"/>
    </source>
</evidence>
<dbReference type="SUPFAM" id="SSF58104">
    <property type="entry name" value="Methyl-accepting chemotaxis protein (MCP) signaling domain"/>
    <property type="match status" value="1"/>
</dbReference>
<dbReference type="PRINTS" id="PR00260">
    <property type="entry name" value="CHEMTRNSDUCR"/>
</dbReference>
<feature type="transmembrane region" description="Helical" evidence="6">
    <location>
        <begin position="12"/>
        <end position="36"/>
    </location>
</feature>